<name>A0A8J2RLX6_9CRUS</name>
<protein>
    <recommendedName>
        <fullName evidence="2">DUF4789 domain-containing protein</fullName>
    </recommendedName>
</protein>
<dbReference type="PANTHER" id="PTHR21177">
    <property type="entry name" value="IP06524P-RELATED"/>
    <property type="match status" value="1"/>
</dbReference>
<sequence length="310" mass="35621">MKLTLFATILFCILTLDSVHSTTSSNRMEKLLAQRQRLVNDVNLISDGVERSSKNRMTETELFLHQLDRIVWPKIIDLSTAIFDHLDGDDELDREIKYQEELRKNVASIRFKTKARRCKSPDETFYLPLKRCLPYQGRSWLTNPCPIHQQLYDGPDNIGICDCQQQHLKNAANNGSGIAFLYSDRTKQCHQLYTQGPCRRGWWIVKKGIPQCQIVPKSCPADGQHVYLRAGPSSSSKCWRLNSRGPCAEDQFLEMNTDYSIRCRSTDYSQLPSIAVAPRRVRPSSPLVRPMTWCPRGSYRDRISKCNGSF</sequence>
<evidence type="ECO:0000259" key="2">
    <source>
        <dbReference type="Pfam" id="PF16033"/>
    </source>
</evidence>
<dbReference type="Proteomes" id="UP000789390">
    <property type="component" value="Unassembled WGS sequence"/>
</dbReference>
<feature type="chain" id="PRO_5035187026" description="DUF4789 domain-containing protein" evidence="1">
    <location>
        <begin position="22"/>
        <end position="310"/>
    </location>
</feature>
<keyword evidence="1" id="KW-0732">Signal</keyword>
<comment type="caution">
    <text evidence="3">The sequence shown here is derived from an EMBL/GenBank/DDBJ whole genome shotgun (WGS) entry which is preliminary data.</text>
</comment>
<proteinExistence type="predicted"/>
<evidence type="ECO:0000256" key="1">
    <source>
        <dbReference type="SAM" id="SignalP"/>
    </source>
</evidence>
<reference evidence="3" key="1">
    <citation type="submission" date="2021-11" db="EMBL/GenBank/DDBJ databases">
        <authorList>
            <person name="Schell T."/>
        </authorList>
    </citation>
    <scope>NUCLEOTIDE SEQUENCE</scope>
    <source>
        <strain evidence="3">M5</strain>
    </source>
</reference>
<evidence type="ECO:0000313" key="4">
    <source>
        <dbReference type="Proteomes" id="UP000789390"/>
    </source>
</evidence>
<dbReference type="OrthoDB" id="6338576at2759"/>
<evidence type="ECO:0000313" key="3">
    <source>
        <dbReference type="EMBL" id="CAH0101844.1"/>
    </source>
</evidence>
<dbReference type="InterPro" id="IPR031993">
    <property type="entry name" value="DUF4789"/>
</dbReference>
<feature type="domain" description="DUF4789" evidence="2">
    <location>
        <begin position="144"/>
        <end position="247"/>
    </location>
</feature>
<dbReference type="PANTHER" id="PTHR21177:SF4">
    <property type="entry name" value="IP06524P"/>
    <property type="match status" value="1"/>
</dbReference>
<dbReference type="Pfam" id="PF16033">
    <property type="entry name" value="DUF4789"/>
    <property type="match status" value="1"/>
</dbReference>
<dbReference type="EMBL" id="CAKKLH010000068">
    <property type="protein sequence ID" value="CAH0101844.1"/>
    <property type="molecule type" value="Genomic_DNA"/>
</dbReference>
<dbReference type="AlphaFoldDB" id="A0A8J2RLX6"/>
<keyword evidence="4" id="KW-1185">Reference proteome</keyword>
<gene>
    <name evidence="3" type="ORF">DGAL_LOCUS4205</name>
</gene>
<organism evidence="3 4">
    <name type="scientific">Daphnia galeata</name>
    <dbReference type="NCBI Taxonomy" id="27404"/>
    <lineage>
        <taxon>Eukaryota</taxon>
        <taxon>Metazoa</taxon>
        <taxon>Ecdysozoa</taxon>
        <taxon>Arthropoda</taxon>
        <taxon>Crustacea</taxon>
        <taxon>Branchiopoda</taxon>
        <taxon>Diplostraca</taxon>
        <taxon>Cladocera</taxon>
        <taxon>Anomopoda</taxon>
        <taxon>Daphniidae</taxon>
        <taxon>Daphnia</taxon>
    </lineage>
</organism>
<feature type="signal peptide" evidence="1">
    <location>
        <begin position="1"/>
        <end position="21"/>
    </location>
</feature>
<accession>A0A8J2RLX6</accession>